<feature type="region of interest" description="Disordered" evidence="2">
    <location>
        <begin position="85"/>
        <end position="119"/>
    </location>
</feature>
<dbReference type="PROSITE" id="PS00028">
    <property type="entry name" value="ZINC_FINGER_C2H2_1"/>
    <property type="match status" value="1"/>
</dbReference>
<dbReference type="AlphaFoldDB" id="A0AA39MME7"/>
<dbReference type="EMBL" id="JAUEPS010000090">
    <property type="protein sequence ID" value="KAK0439084.1"/>
    <property type="molecule type" value="Genomic_DNA"/>
</dbReference>
<feature type="compositionally biased region" description="Polar residues" evidence="2">
    <location>
        <begin position="109"/>
        <end position="119"/>
    </location>
</feature>
<evidence type="ECO:0000256" key="1">
    <source>
        <dbReference type="PROSITE-ProRule" id="PRU00042"/>
    </source>
</evidence>
<gene>
    <name evidence="4" type="ORF">EV420DRAFT_1651144</name>
</gene>
<name>A0AA39MME7_ARMTA</name>
<organism evidence="4 5">
    <name type="scientific">Armillaria tabescens</name>
    <name type="common">Ringless honey mushroom</name>
    <name type="synonym">Agaricus tabescens</name>
    <dbReference type="NCBI Taxonomy" id="1929756"/>
    <lineage>
        <taxon>Eukaryota</taxon>
        <taxon>Fungi</taxon>
        <taxon>Dikarya</taxon>
        <taxon>Basidiomycota</taxon>
        <taxon>Agaricomycotina</taxon>
        <taxon>Agaricomycetes</taxon>
        <taxon>Agaricomycetidae</taxon>
        <taxon>Agaricales</taxon>
        <taxon>Marasmiineae</taxon>
        <taxon>Physalacriaceae</taxon>
        <taxon>Desarmillaria</taxon>
    </lineage>
</organism>
<keyword evidence="1" id="KW-0863">Zinc-finger</keyword>
<dbReference type="PROSITE" id="PS50157">
    <property type="entry name" value="ZINC_FINGER_C2H2_2"/>
    <property type="match status" value="1"/>
</dbReference>
<dbReference type="Proteomes" id="UP001175211">
    <property type="component" value="Unassembled WGS sequence"/>
</dbReference>
<keyword evidence="5" id="KW-1185">Reference proteome</keyword>
<dbReference type="GO" id="GO:0008270">
    <property type="term" value="F:zinc ion binding"/>
    <property type="evidence" value="ECO:0007669"/>
    <property type="project" value="UniProtKB-KW"/>
</dbReference>
<evidence type="ECO:0000259" key="3">
    <source>
        <dbReference type="PROSITE" id="PS50157"/>
    </source>
</evidence>
<keyword evidence="1" id="KW-0862">Zinc</keyword>
<evidence type="ECO:0000313" key="5">
    <source>
        <dbReference type="Proteomes" id="UP001175211"/>
    </source>
</evidence>
<feature type="domain" description="C2H2-type" evidence="3">
    <location>
        <begin position="8"/>
        <end position="36"/>
    </location>
</feature>
<proteinExistence type="predicted"/>
<dbReference type="GeneID" id="85362068"/>
<sequence>MDSCKIDLTCSFGCARRFTTQDAYDRHIGIHNEDENLLFTIEGKTFPLTSAVAGYKCPGTGCTFVGYGGHLHDHLASCLRDGKRSRRDSSADANTQKKRIRGEGELTESETLPITNPDITNFSPLSSPSRFSFSVPDHSLWAASSQISSSPPDDLSHQSASLPIHQAAILAIITSRDENTESTILDFTGSALIPVKGSCVYHSVMNEKLNIQHNQLYGECSSDLRSAGSHFNAFRRHIIYRIRGCFFCGTPHWSSFRHAGGLKKCDDLAYEDWLRGLVYLIWRTEALRTIVFPCLGLDSNAFPTSSAYRHWLGLRAWPETTLVSNMILLIWAYMCLDDEGLLPTRRLTMDAIEPPP</sequence>
<keyword evidence="1" id="KW-0479">Metal-binding</keyword>
<accession>A0AA39MME7</accession>
<evidence type="ECO:0000256" key="2">
    <source>
        <dbReference type="SAM" id="MobiDB-lite"/>
    </source>
</evidence>
<dbReference type="RefSeq" id="XP_060323154.1">
    <property type="nucleotide sequence ID" value="XM_060478520.1"/>
</dbReference>
<dbReference type="InterPro" id="IPR013087">
    <property type="entry name" value="Znf_C2H2_type"/>
</dbReference>
<comment type="caution">
    <text evidence="4">The sequence shown here is derived from an EMBL/GenBank/DDBJ whole genome shotgun (WGS) entry which is preliminary data.</text>
</comment>
<reference evidence="4" key="1">
    <citation type="submission" date="2023-06" db="EMBL/GenBank/DDBJ databases">
        <authorList>
            <consortium name="Lawrence Berkeley National Laboratory"/>
            <person name="Ahrendt S."/>
            <person name="Sahu N."/>
            <person name="Indic B."/>
            <person name="Wong-Bajracharya J."/>
            <person name="Merenyi Z."/>
            <person name="Ke H.-M."/>
            <person name="Monk M."/>
            <person name="Kocsube S."/>
            <person name="Drula E."/>
            <person name="Lipzen A."/>
            <person name="Balint B."/>
            <person name="Henrissat B."/>
            <person name="Andreopoulos B."/>
            <person name="Martin F.M."/>
            <person name="Harder C.B."/>
            <person name="Rigling D."/>
            <person name="Ford K.L."/>
            <person name="Foster G.D."/>
            <person name="Pangilinan J."/>
            <person name="Papanicolaou A."/>
            <person name="Barry K."/>
            <person name="LaButti K."/>
            <person name="Viragh M."/>
            <person name="Koriabine M."/>
            <person name="Yan M."/>
            <person name="Riley R."/>
            <person name="Champramary S."/>
            <person name="Plett K.L."/>
            <person name="Tsai I.J."/>
            <person name="Slot J."/>
            <person name="Sipos G."/>
            <person name="Plett J."/>
            <person name="Nagy L.G."/>
            <person name="Grigoriev I.V."/>
        </authorList>
    </citation>
    <scope>NUCLEOTIDE SEQUENCE</scope>
    <source>
        <strain evidence="4">CCBAS 213</strain>
    </source>
</reference>
<protein>
    <recommendedName>
        <fullName evidence="3">C2H2-type domain-containing protein</fullName>
    </recommendedName>
</protein>
<evidence type="ECO:0000313" key="4">
    <source>
        <dbReference type="EMBL" id="KAK0439084.1"/>
    </source>
</evidence>